<evidence type="ECO:0000256" key="4">
    <source>
        <dbReference type="SAM" id="MobiDB-lite"/>
    </source>
</evidence>
<dbReference type="Proteomes" id="UP000694680">
    <property type="component" value="Unassembled WGS sequence"/>
</dbReference>
<dbReference type="PROSITE" id="PS51720">
    <property type="entry name" value="G_AIG1"/>
    <property type="match status" value="1"/>
</dbReference>
<dbReference type="SUPFAM" id="SSF52540">
    <property type="entry name" value="P-loop containing nucleoside triphosphate hydrolases"/>
    <property type="match status" value="1"/>
</dbReference>
<dbReference type="Ensembl" id="ENSGWIT00000037940.1">
    <property type="protein sequence ID" value="ENSGWIP00000034795.1"/>
    <property type="gene ID" value="ENSGWIG00000018036.1"/>
</dbReference>
<gene>
    <name evidence="6" type="primary">LOC114459776</name>
</gene>
<keyword evidence="3" id="KW-0342">GTP-binding</keyword>
<dbReference type="InterPro" id="IPR045058">
    <property type="entry name" value="GIMA/IAN/Toc"/>
</dbReference>
<evidence type="ECO:0000259" key="5">
    <source>
        <dbReference type="PROSITE" id="PS51720"/>
    </source>
</evidence>
<dbReference type="Pfam" id="PF04548">
    <property type="entry name" value="AIG1"/>
    <property type="match status" value="3"/>
</dbReference>
<dbReference type="AlphaFoldDB" id="A0A8C5GTA9"/>
<reference evidence="6" key="2">
    <citation type="submission" date="2025-09" db="UniProtKB">
        <authorList>
            <consortium name="Ensembl"/>
        </authorList>
    </citation>
    <scope>IDENTIFICATION</scope>
</reference>
<feature type="domain" description="AIG1-type G" evidence="5">
    <location>
        <begin position="388"/>
        <end position="589"/>
    </location>
</feature>
<comment type="similarity">
    <text evidence="1">Belongs to the TRAFAC class TrmE-Era-EngA-EngB-Septin-like GTPase superfamily. AIG1/Toc34/Toc159-like paraseptin GTPase family. IAN subfamily.</text>
</comment>
<evidence type="ECO:0000256" key="2">
    <source>
        <dbReference type="ARBA" id="ARBA00022741"/>
    </source>
</evidence>
<name>A0A8C5GTA9_GOUWI</name>
<dbReference type="GO" id="GO:0005525">
    <property type="term" value="F:GTP binding"/>
    <property type="evidence" value="ECO:0007669"/>
    <property type="project" value="UniProtKB-KW"/>
</dbReference>
<feature type="region of interest" description="Disordered" evidence="4">
    <location>
        <begin position="720"/>
        <end position="741"/>
    </location>
</feature>
<protein>
    <submittedName>
        <fullName evidence="6">Kinesin-related protein 4-like</fullName>
    </submittedName>
</protein>
<organism evidence="6 7">
    <name type="scientific">Gouania willdenowi</name>
    <name type="common">Blunt-snouted clingfish</name>
    <name type="synonym">Lepadogaster willdenowi</name>
    <dbReference type="NCBI Taxonomy" id="441366"/>
    <lineage>
        <taxon>Eukaryota</taxon>
        <taxon>Metazoa</taxon>
        <taxon>Chordata</taxon>
        <taxon>Craniata</taxon>
        <taxon>Vertebrata</taxon>
        <taxon>Euteleostomi</taxon>
        <taxon>Actinopterygii</taxon>
        <taxon>Neopterygii</taxon>
        <taxon>Teleostei</taxon>
        <taxon>Neoteleostei</taxon>
        <taxon>Acanthomorphata</taxon>
        <taxon>Ovalentaria</taxon>
        <taxon>Blenniimorphae</taxon>
        <taxon>Blenniiformes</taxon>
        <taxon>Gobiesocoidei</taxon>
        <taxon>Gobiesocidae</taxon>
        <taxon>Gobiesocinae</taxon>
        <taxon>Gouania</taxon>
    </lineage>
</organism>
<dbReference type="PANTHER" id="PTHR10903">
    <property type="entry name" value="GTPASE, IMAP FAMILY MEMBER-RELATED"/>
    <property type="match status" value="1"/>
</dbReference>
<evidence type="ECO:0000313" key="7">
    <source>
        <dbReference type="Proteomes" id="UP000694680"/>
    </source>
</evidence>
<keyword evidence="7" id="KW-1185">Reference proteome</keyword>
<evidence type="ECO:0000313" key="6">
    <source>
        <dbReference type="Ensembl" id="ENSGWIP00000034795.1"/>
    </source>
</evidence>
<evidence type="ECO:0000256" key="1">
    <source>
        <dbReference type="ARBA" id="ARBA00008535"/>
    </source>
</evidence>
<dbReference type="InterPro" id="IPR027417">
    <property type="entry name" value="P-loop_NTPase"/>
</dbReference>
<feature type="region of interest" description="Disordered" evidence="4">
    <location>
        <begin position="754"/>
        <end position="783"/>
    </location>
</feature>
<dbReference type="InterPro" id="IPR006703">
    <property type="entry name" value="G_AIG1"/>
</dbReference>
<dbReference type="CDD" id="cd01852">
    <property type="entry name" value="AIG1"/>
    <property type="match status" value="1"/>
</dbReference>
<dbReference type="Gene3D" id="3.40.50.300">
    <property type="entry name" value="P-loop containing nucleotide triphosphate hydrolases"/>
    <property type="match status" value="3"/>
</dbReference>
<evidence type="ECO:0000256" key="3">
    <source>
        <dbReference type="ARBA" id="ARBA00023134"/>
    </source>
</evidence>
<dbReference type="FunFam" id="3.40.50.300:FF:000366">
    <property type="entry name" value="GTPase, IMAP family member 2"/>
    <property type="match status" value="1"/>
</dbReference>
<dbReference type="PANTHER" id="PTHR10903:SF188">
    <property type="entry name" value="GTPASE IMAP FAMILY MEMBER 2-LIKE-RELATED"/>
    <property type="match status" value="1"/>
</dbReference>
<keyword evidence="2" id="KW-0547">Nucleotide-binding</keyword>
<sequence length="879" mass="102784">MFFCSCFFSGSSLRILLLGENKRSQASLCKLLHESWDFKWEFKPIVDQSCALLGWWRGTSVTLVTISNIYNMERKNVRQQMKECVRLCCPGPNLLLLIVQPSTFTEKKRHRLMFILGLFGKEAFQRSLVITANGEDKTNVSVDRLLASCEKRSLHVMEEDVGKFMEKLESVIKEKDGSLSLGEISLSEEKNVALNLILCGSNMKLKNLFLQSFPKRPHFVVELTALSEESQMSVMEKSYQCVSLCEPVHAFILVLPAGPLTYKDKQEIEMLQKIFGPRIFNLTLIVFSVESELISPDLNILKTDKEILKLCKKCGERFDVFNLTERNQIPELVDMMVDLRYLQPSGYTTETFAFVQIEKNIQQENFIKEQQEKLQKSQLPGVEEINSPDCLRIVLLGKTGSGKSSSGNTILGKEVFSTDASTESVTKCCQKVQGTVDGRPVFVVDTPGLFDKSLSNDQVHEEVVKCISLLAPGPHVFLLVLPIGRFTPEEEDTLKLLKKGFGKNADKFTIVLFTRGDTLKKKDKSIQQYIQESKGSFIKLMLDCGKRFHVFDNYEMNCAQVSELIEKIYTMVMANGGECFTNEMLQEAEVAIQKKVERILKEKEEEMKMERQELERKHKAEIHEMAKRIEKQRAEIDQERNLRQKQLKEKEDIIIQLEKIKVEQQQRVKEEEEKRITQEEKERLIWKEKIENLQAKMKQDVNEKELEKIREDMEQARAACKTEKEERFKDNQQREQEKLNEIQKLKDEYKLEKEKLEREAKEEEQRLRQEEKNQRKELEEKHLMSMRKMKDLYEEEARKQAEEFNEFKEKYTQELKETQNQIKDKDEKFTCMELLSIRNEKQMKEKHFEEIQSVVQCVTKKRGNIQKFRELLERQKKGD</sequence>
<accession>A0A8C5GTA9</accession>
<proteinExistence type="inferred from homology"/>
<reference evidence="6" key="1">
    <citation type="submission" date="2025-08" db="UniProtKB">
        <authorList>
            <consortium name="Ensembl"/>
        </authorList>
    </citation>
    <scope>IDENTIFICATION</scope>
</reference>